<evidence type="ECO:0000313" key="2">
    <source>
        <dbReference type="EMBL" id="AFZ69492.1"/>
    </source>
</evidence>
<accession>L0A8J8</accession>
<dbReference type="HOGENOM" id="CLU_166057_0_0_0"/>
<keyword evidence="3" id="KW-1185">Reference proteome</keyword>
<dbReference type="InterPro" id="IPR025295">
    <property type="entry name" value="eCIS_core_dom"/>
</dbReference>
<sequence length="103" mass="12011">MNGVRIIERSWLARVARRNLRVKRVAMVLGGTIHLSGATREEFLQSDAWVAHELAHLEQFRRYGIVRFVMLYLLESARHGYHHNRFEVAARQAERVASSAKER</sequence>
<keyword evidence="2" id="KW-0614">Plasmid</keyword>
<dbReference type="Pfam" id="PF13699">
    <property type="entry name" value="eCIS_core"/>
    <property type="match status" value="1"/>
</dbReference>
<dbReference type="PATRIC" id="fig|937777.3.peg.4151"/>
<dbReference type="OrthoDB" id="679343at2"/>
<gene>
    <name evidence="2" type="ordered locus">Deipe_4125</name>
</gene>
<organism evidence="2 3">
    <name type="scientific">Deinococcus peraridilitoris (strain DSM 19664 / LMG 22246 / CIP 109416 / KR-200)</name>
    <dbReference type="NCBI Taxonomy" id="937777"/>
    <lineage>
        <taxon>Bacteria</taxon>
        <taxon>Thermotogati</taxon>
        <taxon>Deinococcota</taxon>
        <taxon>Deinococci</taxon>
        <taxon>Deinococcales</taxon>
        <taxon>Deinococcaceae</taxon>
        <taxon>Deinococcus</taxon>
    </lineage>
</organism>
<dbReference type="EMBL" id="CP003383">
    <property type="protein sequence ID" value="AFZ69492.1"/>
    <property type="molecule type" value="Genomic_DNA"/>
</dbReference>
<dbReference type="KEGG" id="dpd:Deipe_4125"/>
<dbReference type="RefSeq" id="WP_015231393.1">
    <property type="nucleotide sequence ID" value="NC_019789.1"/>
</dbReference>
<dbReference type="Proteomes" id="UP000010467">
    <property type="component" value="Plasmid pDEIPE01"/>
</dbReference>
<evidence type="ECO:0000313" key="3">
    <source>
        <dbReference type="Proteomes" id="UP000010467"/>
    </source>
</evidence>
<name>L0A8J8_DEIPD</name>
<proteinExistence type="predicted"/>
<feature type="domain" description="eCIS core" evidence="1">
    <location>
        <begin position="15"/>
        <end position="62"/>
    </location>
</feature>
<dbReference type="AlphaFoldDB" id="L0A8J8"/>
<geneLocation type="plasmid" evidence="2 3">
    <name>pDEIPE01</name>
</geneLocation>
<reference evidence="3" key="1">
    <citation type="submission" date="2012-03" db="EMBL/GenBank/DDBJ databases">
        <title>Complete sequence of plasmid 1 of Deinococcus peraridilitoris DSM 19664.</title>
        <authorList>
            <person name="Lucas S."/>
            <person name="Copeland A."/>
            <person name="Lapidus A."/>
            <person name="Glavina del Rio T."/>
            <person name="Dalin E."/>
            <person name="Tice H."/>
            <person name="Bruce D."/>
            <person name="Goodwin L."/>
            <person name="Pitluck S."/>
            <person name="Peters L."/>
            <person name="Mikhailova N."/>
            <person name="Lu M."/>
            <person name="Kyrpides N."/>
            <person name="Mavromatis K."/>
            <person name="Ivanova N."/>
            <person name="Brettin T."/>
            <person name="Detter J.C."/>
            <person name="Han C."/>
            <person name="Larimer F."/>
            <person name="Land M."/>
            <person name="Hauser L."/>
            <person name="Markowitz V."/>
            <person name="Cheng J.-F."/>
            <person name="Hugenholtz P."/>
            <person name="Woyke T."/>
            <person name="Wu D."/>
            <person name="Pukall R."/>
            <person name="Steenblock K."/>
            <person name="Brambilla E."/>
            <person name="Klenk H.-P."/>
            <person name="Eisen J.A."/>
        </authorList>
    </citation>
    <scope>NUCLEOTIDE SEQUENCE [LARGE SCALE GENOMIC DNA]</scope>
    <source>
        <strain evidence="3">DSM 19664 / LMG 22246 / CIP 109416 / KR-200</strain>
        <plasmid evidence="3">Plasmid pDEIPE01</plasmid>
    </source>
</reference>
<protein>
    <recommendedName>
        <fullName evidence="1">eCIS core domain-containing protein</fullName>
    </recommendedName>
</protein>
<evidence type="ECO:0000259" key="1">
    <source>
        <dbReference type="Pfam" id="PF13699"/>
    </source>
</evidence>